<proteinExistence type="predicted"/>
<keyword evidence="1" id="KW-0812">Transmembrane</keyword>
<accession>A0A2G9UXB8</accession>
<sequence length="91" mass="9727">MLGLNFFAGLFSSILVIVIGALTVWAYARYSGTLREASGWVDDAVTFLWTNFISPNAGQLGALGGAIQLGDKLTNSSNASTSNSLRERKKK</sequence>
<keyword evidence="4" id="KW-1185">Reference proteome</keyword>
<dbReference type="AlphaFoldDB" id="A0A2G9UXB8"/>
<keyword evidence="1" id="KW-1133">Transmembrane helix</keyword>
<feature type="transmembrane region" description="Helical" evidence="1">
    <location>
        <begin position="6"/>
        <end position="28"/>
    </location>
</feature>
<gene>
    <name evidence="3" type="ORF">TELCIR_03843</name>
    <name evidence="2" type="ORF">TELCIR_15633</name>
</gene>
<dbReference type="EMBL" id="KZ345325">
    <property type="protein sequence ID" value="PIO74160.1"/>
    <property type="molecule type" value="Genomic_DNA"/>
</dbReference>
<dbReference type="OrthoDB" id="7788754at2759"/>
<dbReference type="Proteomes" id="UP000230423">
    <property type="component" value="Unassembled WGS sequence"/>
</dbReference>
<organism evidence="3 4">
    <name type="scientific">Teladorsagia circumcincta</name>
    <name type="common">Brown stomach worm</name>
    <name type="synonym">Ostertagia circumcincta</name>
    <dbReference type="NCBI Taxonomy" id="45464"/>
    <lineage>
        <taxon>Eukaryota</taxon>
        <taxon>Metazoa</taxon>
        <taxon>Ecdysozoa</taxon>
        <taxon>Nematoda</taxon>
        <taxon>Chromadorea</taxon>
        <taxon>Rhabditida</taxon>
        <taxon>Rhabditina</taxon>
        <taxon>Rhabditomorpha</taxon>
        <taxon>Strongyloidea</taxon>
        <taxon>Trichostrongylidae</taxon>
        <taxon>Teladorsagia</taxon>
    </lineage>
</organism>
<reference evidence="3 4" key="1">
    <citation type="submission" date="2015-09" db="EMBL/GenBank/DDBJ databases">
        <title>Draft genome of the parasitic nematode Teladorsagia circumcincta isolate WARC Sus (inbred).</title>
        <authorList>
            <person name="Mitreva M."/>
        </authorList>
    </citation>
    <scope>NUCLEOTIDE SEQUENCE [LARGE SCALE GENOMIC DNA]</scope>
    <source>
        <strain evidence="3 4">S</strain>
    </source>
</reference>
<protein>
    <submittedName>
        <fullName evidence="3">Uncharacterized protein</fullName>
    </submittedName>
</protein>
<keyword evidence="1" id="KW-0472">Membrane</keyword>
<evidence type="ECO:0000313" key="2">
    <source>
        <dbReference type="EMBL" id="PIO62794.1"/>
    </source>
</evidence>
<evidence type="ECO:0000256" key="1">
    <source>
        <dbReference type="SAM" id="Phobius"/>
    </source>
</evidence>
<evidence type="ECO:0000313" key="3">
    <source>
        <dbReference type="EMBL" id="PIO74160.1"/>
    </source>
</evidence>
<evidence type="ECO:0000313" key="4">
    <source>
        <dbReference type="Proteomes" id="UP000230423"/>
    </source>
</evidence>
<dbReference type="EMBL" id="KZ351654">
    <property type="protein sequence ID" value="PIO62794.1"/>
    <property type="molecule type" value="Genomic_DNA"/>
</dbReference>
<name>A0A2G9UXB8_TELCI</name>